<dbReference type="AlphaFoldDB" id="A0A9X0MDX4"/>
<organism evidence="2 3">
    <name type="scientific">Bacillus cereus</name>
    <dbReference type="NCBI Taxonomy" id="1396"/>
    <lineage>
        <taxon>Bacteria</taxon>
        <taxon>Bacillati</taxon>
        <taxon>Bacillota</taxon>
        <taxon>Bacilli</taxon>
        <taxon>Bacillales</taxon>
        <taxon>Bacillaceae</taxon>
        <taxon>Bacillus</taxon>
        <taxon>Bacillus cereus group</taxon>
    </lineage>
</organism>
<dbReference type="EMBL" id="LOMO01000201">
    <property type="protein sequence ID" value="KXY33046.1"/>
    <property type="molecule type" value="Genomic_DNA"/>
</dbReference>
<protein>
    <submittedName>
        <fullName evidence="2">Uncharacterized protein</fullName>
    </submittedName>
</protein>
<reference evidence="2 3" key="1">
    <citation type="submission" date="2015-12" db="EMBL/GenBank/DDBJ databases">
        <title>Bacillus cereus Group isolate.</title>
        <authorList>
            <person name="Kovac J."/>
        </authorList>
    </citation>
    <scope>NUCLEOTIDE SEQUENCE [LARGE SCALE GENOMIC DNA]</scope>
    <source>
        <strain evidence="2 3">FSL K6-0073</strain>
    </source>
</reference>
<proteinExistence type="predicted"/>
<dbReference type="RefSeq" id="WP_061663794.1">
    <property type="nucleotide sequence ID" value="NZ_JBPCHO010000033.1"/>
</dbReference>
<comment type="caution">
    <text evidence="2">The sequence shown here is derived from an EMBL/GenBank/DDBJ whole genome shotgun (WGS) entry which is preliminary data.</text>
</comment>
<evidence type="ECO:0000256" key="1">
    <source>
        <dbReference type="SAM" id="SignalP"/>
    </source>
</evidence>
<keyword evidence="1" id="KW-0732">Signal</keyword>
<accession>A0A9X0MDX4</accession>
<dbReference type="Proteomes" id="UP000075476">
    <property type="component" value="Unassembled WGS sequence"/>
</dbReference>
<evidence type="ECO:0000313" key="2">
    <source>
        <dbReference type="EMBL" id="KXY33046.1"/>
    </source>
</evidence>
<sequence>MIKKITAGVATLALSFGIISTASAAEFTQPSSPIQESIQVNASNISTLSAARYYATKINYIEKGKSIPDSYFMTAESNGAKYGGSIPIQKVEDSGSFWKVTYAGYLNRFFE</sequence>
<feature type="signal peptide" evidence="1">
    <location>
        <begin position="1"/>
        <end position="24"/>
    </location>
</feature>
<feature type="chain" id="PRO_5040974394" evidence="1">
    <location>
        <begin position="25"/>
        <end position="111"/>
    </location>
</feature>
<gene>
    <name evidence="2" type="ORF">AT268_16920</name>
</gene>
<name>A0A9X0MDX4_BACCE</name>
<evidence type="ECO:0000313" key="3">
    <source>
        <dbReference type="Proteomes" id="UP000075476"/>
    </source>
</evidence>